<dbReference type="EMBL" id="JAUIQD010000007">
    <property type="protein sequence ID" value="KAK3343782.1"/>
    <property type="molecule type" value="Genomic_DNA"/>
</dbReference>
<organism evidence="2 3">
    <name type="scientific">Lasiosphaeria hispida</name>
    <dbReference type="NCBI Taxonomy" id="260671"/>
    <lineage>
        <taxon>Eukaryota</taxon>
        <taxon>Fungi</taxon>
        <taxon>Dikarya</taxon>
        <taxon>Ascomycota</taxon>
        <taxon>Pezizomycotina</taxon>
        <taxon>Sordariomycetes</taxon>
        <taxon>Sordariomycetidae</taxon>
        <taxon>Sordariales</taxon>
        <taxon>Lasiosphaeriaceae</taxon>
        <taxon>Lasiosphaeria</taxon>
    </lineage>
</organism>
<accession>A0AAJ0H9B0</accession>
<dbReference type="Proteomes" id="UP001275084">
    <property type="component" value="Unassembled WGS sequence"/>
</dbReference>
<feature type="region of interest" description="Disordered" evidence="1">
    <location>
        <begin position="74"/>
        <end position="160"/>
    </location>
</feature>
<reference evidence="2" key="1">
    <citation type="journal article" date="2023" name="Mol. Phylogenet. Evol.">
        <title>Genome-scale phylogeny and comparative genomics of the fungal order Sordariales.</title>
        <authorList>
            <person name="Hensen N."/>
            <person name="Bonometti L."/>
            <person name="Westerberg I."/>
            <person name="Brannstrom I.O."/>
            <person name="Guillou S."/>
            <person name="Cros-Aarteil S."/>
            <person name="Calhoun S."/>
            <person name="Haridas S."/>
            <person name="Kuo A."/>
            <person name="Mondo S."/>
            <person name="Pangilinan J."/>
            <person name="Riley R."/>
            <person name="LaButti K."/>
            <person name="Andreopoulos B."/>
            <person name="Lipzen A."/>
            <person name="Chen C."/>
            <person name="Yan M."/>
            <person name="Daum C."/>
            <person name="Ng V."/>
            <person name="Clum A."/>
            <person name="Steindorff A."/>
            <person name="Ohm R.A."/>
            <person name="Martin F."/>
            <person name="Silar P."/>
            <person name="Natvig D.O."/>
            <person name="Lalanne C."/>
            <person name="Gautier V."/>
            <person name="Ament-Velasquez S.L."/>
            <person name="Kruys A."/>
            <person name="Hutchinson M.I."/>
            <person name="Powell A.J."/>
            <person name="Barry K."/>
            <person name="Miller A.N."/>
            <person name="Grigoriev I.V."/>
            <person name="Debuchy R."/>
            <person name="Gladieux P."/>
            <person name="Hiltunen Thoren M."/>
            <person name="Johannesson H."/>
        </authorList>
    </citation>
    <scope>NUCLEOTIDE SEQUENCE</scope>
    <source>
        <strain evidence="2">CBS 955.72</strain>
    </source>
</reference>
<gene>
    <name evidence="2" type="ORF">B0T25DRAFT_307259</name>
</gene>
<dbReference type="AlphaFoldDB" id="A0AAJ0H9B0"/>
<name>A0AAJ0H9B0_9PEZI</name>
<reference evidence="2" key="2">
    <citation type="submission" date="2023-06" db="EMBL/GenBank/DDBJ databases">
        <authorList>
            <consortium name="Lawrence Berkeley National Laboratory"/>
            <person name="Haridas S."/>
            <person name="Hensen N."/>
            <person name="Bonometti L."/>
            <person name="Westerberg I."/>
            <person name="Brannstrom I.O."/>
            <person name="Guillou S."/>
            <person name="Cros-Aarteil S."/>
            <person name="Calhoun S."/>
            <person name="Kuo A."/>
            <person name="Mondo S."/>
            <person name="Pangilinan J."/>
            <person name="Riley R."/>
            <person name="Labutti K."/>
            <person name="Andreopoulos B."/>
            <person name="Lipzen A."/>
            <person name="Chen C."/>
            <person name="Yanf M."/>
            <person name="Daum C."/>
            <person name="Ng V."/>
            <person name="Clum A."/>
            <person name="Steindorff A."/>
            <person name="Ohm R."/>
            <person name="Martin F."/>
            <person name="Silar P."/>
            <person name="Natvig D."/>
            <person name="Lalanne C."/>
            <person name="Gautier V."/>
            <person name="Ament-Velasquez S.L."/>
            <person name="Kruys A."/>
            <person name="Hutchinson M.I."/>
            <person name="Powell A.J."/>
            <person name="Barry K."/>
            <person name="Miller A.N."/>
            <person name="Grigoriev I.V."/>
            <person name="Debuchy R."/>
            <person name="Gladieux P."/>
            <person name="Thoren M.H."/>
            <person name="Johannesson H."/>
        </authorList>
    </citation>
    <scope>NUCLEOTIDE SEQUENCE</scope>
    <source>
        <strain evidence="2">CBS 955.72</strain>
    </source>
</reference>
<comment type="caution">
    <text evidence="2">The sequence shown here is derived from an EMBL/GenBank/DDBJ whole genome shotgun (WGS) entry which is preliminary data.</text>
</comment>
<keyword evidence="3" id="KW-1185">Reference proteome</keyword>
<evidence type="ECO:0000256" key="1">
    <source>
        <dbReference type="SAM" id="MobiDB-lite"/>
    </source>
</evidence>
<protein>
    <submittedName>
        <fullName evidence="2">Uncharacterized protein</fullName>
    </submittedName>
</protein>
<evidence type="ECO:0000313" key="2">
    <source>
        <dbReference type="EMBL" id="KAK3343782.1"/>
    </source>
</evidence>
<feature type="compositionally biased region" description="Basic and acidic residues" evidence="1">
    <location>
        <begin position="112"/>
        <end position="130"/>
    </location>
</feature>
<dbReference type="PROSITE" id="PS51257">
    <property type="entry name" value="PROKAR_LIPOPROTEIN"/>
    <property type="match status" value="1"/>
</dbReference>
<sequence length="160" mass="17392">MLPSQRVTTQRIRRRKCHALTVGSFPVLSFSACFTKAVAVLGEAGGRPTKVLISWSQGCKRLVQGFGGQMARASTGPLTTQWEDSAFPPRTGGGGLRGTLPNRQVSKSQRRAGLDADRRLSRWADESEPAKKKRHRKHGLPCEYSDTAAKGEGRAQSSSI</sequence>
<evidence type="ECO:0000313" key="3">
    <source>
        <dbReference type="Proteomes" id="UP001275084"/>
    </source>
</evidence>
<proteinExistence type="predicted"/>